<name>A0A5D4T9C8_9BACI</name>
<proteinExistence type="predicted"/>
<keyword evidence="4" id="KW-0732">Signal</keyword>
<dbReference type="InterPro" id="IPR023365">
    <property type="entry name" value="Sortase_dom-sf"/>
</dbReference>
<organism evidence="5 6">
    <name type="scientific">Sutcliffiella horikoshii</name>
    <dbReference type="NCBI Taxonomy" id="79883"/>
    <lineage>
        <taxon>Bacteria</taxon>
        <taxon>Bacillati</taxon>
        <taxon>Bacillota</taxon>
        <taxon>Bacilli</taxon>
        <taxon>Bacillales</taxon>
        <taxon>Bacillaceae</taxon>
        <taxon>Sutcliffiella</taxon>
    </lineage>
</organism>
<protein>
    <submittedName>
        <fullName evidence="5">Class F sortase</fullName>
    </submittedName>
</protein>
<keyword evidence="1" id="KW-0378">Hydrolase</keyword>
<feature type="signal peptide" evidence="4">
    <location>
        <begin position="1"/>
        <end position="24"/>
    </location>
</feature>
<dbReference type="GO" id="GO:0016787">
    <property type="term" value="F:hydrolase activity"/>
    <property type="evidence" value="ECO:0007669"/>
    <property type="project" value="UniProtKB-KW"/>
</dbReference>
<sequence>MRHKNNRKLIGLLGSLLIFSTACTPITQNEADTNLPPEPVKAPVEEIASQVDENANEPGEENQTGPKKSEMVTAPQGIIPTRLTIPAINVDANINPYGLDESGAMAVPEDGETVAWFEPGTKPGAKGNAVLAAHVDDYTGPAIFFYLKDLEIGDEVLVADGDQTLTFVVTGKEAYPYNEAPIRTIFGPSNNQQLNLITCTGLYDRKTNNHQERLVIYTELKET</sequence>
<dbReference type="AlphaFoldDB" id="A0A5D4T9C8"/>
<evidence type="ECO:0000256" key="4">
    <source>
        <dbReference type="SAM" id="SignalP"/>
    </source>
</evidence>
<evidence type="ECO:0000256" key="1">
    <source>
        <dbReference type="ARBA" id="ARBA00022801"/>
    </source>
</evidence>
<evidence type="ECO:0000313" key="5">
    <source>
        <dbReference type="EMBL" id="TYS71889.1"/>
    </source>
</evidence>
<dbReference type="EMBL" id="VTET01000005">
    <property type="protein sequence ID" value="TYS71889.1"/>
    <property type="molecule type" value="Genomic_DNA"/>
</dbReference>
<gene>
    <name evidence="5" type="ORF">FZC75_12080</name>
</gene>
<dbReference type="PROSITE" id="PS51257">
    <property type="entry name" value="PROKAR_LIPOPROTEIN"/>
    <property type="match status" value="1"/>
</dbReference>
<dbReference type="OrthoDB" id="525039at2"/>
<feature type="active site" description="Acyl-thioester intermediate" evidence="2">
    <location>
        <position position="199"/>
    </location>
</feature>
<evidence type="ECO:0000313" key="6">
    <source>
        <dbReference type="Proteomes" id="UP000324517"/>
    </source>
</evidence>
<accession>A0A5D4T9C8</accession>
<evidence type="ECO:0000256" key="3">
    <source>
        <dbReference type="SAM" id="MobiDB-lite"/>
    </source>
</evidence>
<evidence type="ECO:0000256" key="2">
    <source>
        <dbReference type="PIRSR" id="PIRSR605754-1"/>
    </source>
</evidence>
<dbReference type="InterPro" id="IPR005754">
    <property type="entry name" value="Sortase"/>
</dbReference>
<dbReference type="SUPFAM" id="SSF63817">
    <property type="entry name" value="Sortase"/>
    <property type="match status" value="1"/>
</dbReference>
<feature type="chain" id="PRO_5039247356" evidence="4">
    <location>
        <begin position="25"/>
        <end position="223"/>
    </location>
</feature>
<reference evidence="5 6" key="1">
    <citation type="submission" date="2019-08" db="EMBL/GenBank/DDBJ databases">
        <title>Bacillus genomes from the desert of Cuatro Cienegas, Coahuila.</title>
        <authorList>
            <person name="Olmedo-Alvarez G."/>
        </authorList>
    </citation>
    <scope>NUCLEOTIDE SEQUENCE [LARGE SCALE GENOMIC DNA]</scope>
    <source>
        <strain evidence="5 6">CH98b_3T</strain>
    </source>
</reference>
<dbReference type="Gene3D" id="2.40.260.10">
    <property type="entry name" value="Sortase"/>
    <property type="match status" value="1"/>
</dbReference>
<dbReference type="Proteomes" id="UP000324517">
    <property type="component" value="Unassembled WGS sequence"/>
</dbReference>
<dbReference type="InterPro" id="IPR042001">
    <property type="entry name" value="Sortase_F"/>
</dbReference>
<dbReference type="CDD" id="cd05829">
    <property type="entry name" value="Sortase_F"/>
    <property type="match status" value="1"/>
</dbReference>
<dbReference type="Pfam" id="PF04203">
    <property type="entry name" value="Sortase"/>
    <property type="match status" value="1"/>
</dbReference>
<dbReference type="RefSeq" id="WP_148979520.1">
    <property type="nucleotide sequence ID" value="NZ_JBNILM010000007.1"/>
</dbReference>
<comment type="caution">
    <text evidence="5">The sequence shown here is derived from an EMBL/GenBank/DDBJ whole genome shotgun (WGS) entry which is preliminary data.</text>
</comment>
<feature type="active site" description="Proton donor/acceptor" evidence="2">
    <location>
        <position position="134"/>
    </location>
</feature>
<feature type="region of interest" description="Disordered" evidence="3">
    <location>
        <begin position="52"/>
        <end position="71"/>
    </location>
</feature>